<keyword evidence="10 19" id="KW-0812">Transmembrane</keyword>
<keyword evidence="12 19" id="KW-1133">Transmembrane helix</keyword>
<evidence type="ECO:0000256" key="18">
    <source>
        <dbReference type="ARBA" id="ARBA00049504"/>
    </source>
</evidence>
<evidence type="ECO:0000256" key="6">
    <source>
        <dbReference type="ARBA" id="ARBA00015850"/>
    </source>
</evidence>
<dbReference type="Pfam" id="PF02654">
    <property type="entry name" value="CobS"/>
    <property type="match status" value="1"/>
</dbReference>
<comment type="catalytic activity">
    <reaction evidence="17 19">
        <text>alpha-ribazole + adenosylcob(III)inamide-GDP = adenosylcob(III)alamin + GMP + H(+)</text>
        <dbReference type="Rhea" id="RHEA:16049"/>
        <dbReference type="ChEBI" id="CHEBI:10329"/>
        <dbReference type="ChEBI" id="CHEBI:15378"/>
        <dbReference type="ChEBI" id="CHEBI:18408"/>
        <dbReference type="ChEBI" id="CHEBI:58115"/>
        <dbReference type="ChEBI" id="CHEBI:60487"/>
        <dbReference type="EC" id="2.7.8.26"/>
    </reaction>
</comment>
<evidence type="ECO:0000256" key="5">
    <source>
        <dbReference type="ARBA" id="ARBA00013200"/>
    </source>
</evidence>
<evidence type="ECO:0000256" key="8">
    <source>
        <dbReference type="ARBA" id="ARBA00022573"/>
    </source>
</evidence>
<dbReference type="GO" id="GO:0005886">
    <property type="term" value="C:plasma membrane"/>
    <property type="evidence" value="ECO:0007669"/>
    <property type="project" value="UniProtKB-SubCell"/>
</dbReference>
<comment type="subcellular location">
    <subcellularLocation>
        <location evidence="2 19">Cell membrane</location>
        <topology evidence="2 19">Multi-pass membrane protein</topology>
    </subcellularLocation>
</comment>
<keyword evidence="8 19" id="KW-0169">Cobalamin biosynthesis</keyword>
<evidence type="ECO:0000256" key="7">
    <source>
        <dbReference type="ARBA" id="ARBA00022475"/>
    </source>
</evidence>
<comment type="cofactor">
    <cofactor evidence="1 19">
        <name>Mg(2+)</name>
        <dbReference type="ChEBI" id="CHEBI:18420"/>
    </cofactor>
</comment>
<dbReference type="HAMAP" id="MF_00719">
    <property type="entry name" value="CobS"/>
    <property type="match status" value="1"/>
</dbReference>
<feature type="transmembrane region" description="Helical" evidence="19">
    <location>
        <begin position="182"/>
        <end position="199"/>
    </location>
</feature>
<proteinExistence type="inferred from homology"/>
<accession>A0A265N5T6</accession>
<comment type="caution">
    <text evidence="20">The sequence shown here is derived from an EMBL/GenBank/DDBJ whole genome shotgun (WGS) entry which is preliminary data.</text>
</comment>
<feature type="transmembrane region" description="Helical" evidence="19">
    <location>
        <begin position="35"/>
        <end position="53"/>
    </location>
</feature>
<evidence type="ECO:0000313" key="20">
    <source>
        <dbReference type="EMBL" id="OZU87382.1"/>
    </source>
</evidence>
<dbReference type="GO" id="GO:0051073">
    <property type="term" value="F:adenosylcobinamide-GDP ribazoletransferase activity"/>
    <property type="evidence" value="ECO:0007669"/>
    <property type="project" value="UniProtKB-UniRule"/>
</dbReference>
<name>A0A265N5T6_9BACI</name>
<evidence type="ECO:0000256" key="9">
    <source>
        <dbReference type="ARBA" id="ARBA00022679"/>
    </source>
</evidence>
<evidence type="ECO:0000256" key="10">
    <source>
        <dbReference type="ARBA" id="ARBA00022692"/>
    </source>
</evidence>
<dbReference type="AlphaFoldDB" id="A0A265N5T6"/>
<dbReference type="UniPathway" id="UPA00148">
    <property type="reaction ID" value="UER00238"/>
</dbReference>
<evidence type="ECO:0000256" key="3">
    <source>
        <dbReference type="ARBA" id="ARBA00004663"/>
    </source>
</evidence>
<organism evidence="20 21">
    <name type="scientific">Virgibacillus indicus</name>
    <dbReference type="NCBI Taxonomy" id="2024554"/>
    <lineage>
        <taxon>Bacteria</taxon>
        <taxon>Bacillati</taxon>
        <taxon>Bacillota</taxon>
        <taxon>Bacilli</taxon>
        <taxon>Bacillales</taxon>
        <taxon>Bacillaceae</taxon>
        <taxon>Virgibacillus</taxon>
    </lineage>
</organism>
<evidence type="ECO:0000256" key="11">
    <source>
        <dbReference type="ARBA" id="ARBA00022842"/>
    </source>
</evidence>
<dbReference type="GO" id="GO:0008818">
    <property type="term" value="F:cobalamin 5'-phosphate synthase activity"/>
    <property type="evidence" value="ECO:0007669"/>
    <property type="project" value="UniProtKB-UniRule"/>
</dbReference>
<evidence type="ECO:0000256" key="14">
    <source>
        <dbReference type="ARBA" id="ARBA00025228"/>
    </source>
</evidence>
<feature type="transmembrane region" description="Helical" evidence="19">
    <location>
        <begin position="141"/>
        <end position="161"/>
    </location>
</feature>
<feature type="transmembrane region" description="Helical" evidence="19">
    <location>
        <begin position="205"/>
        <end position="221"/>
    </location>
</feature>
<sequence length="261" mass="29125">MIKSFLISLQFLTAFPIKMNLPMDKTHIEKSIKTFPLLGLFQGILFSLLLYVLTEWTSLSLLAVAFAVWLFTILLTGGIHLDGWMDASDAYFSYQDREKRLEIMQDPRTGAFGVMAVIILLSSRFLFIYEITSFGNSLTLLLIGLIPFLSKSVMGTMLLTIPAAKKDGLASFFQKAGNSSTLKVYPFYLAALYVCILFIDNQFILPSLVLTLIAIGCYLFIRKISVTSFGGITGDVLGASVEGTENILWMTLWLLHYFAMG</sequence>
<dbReference type="EMBL" id="NPMS01000011">
    <property type="protein sequence ID" value="OZU87382.1"/>
    <property type="molecule type" value="Genomic_DNA"/>
</dbReference>
<protein>
    <recommendedName>
        <fullName evidence="6 19">Adenosylcobinamide-GDP ribazoletransferase</fullName>
        <ecNumber evidence="5 19">2.7.8.26</ecNumber>
    </recommendedName>
    <alternativeName>
        <fullName evidence="16 19">Cobalamin synthase</fullName>
    </alternativeName>
    <alternativeName>
        <fullName evidence="15 19">Cobalamin-5'-phosphate synthase</fullName>
    </alternativeName>
</protein>
<evidence type="ECO:0000256" key="16">
    <source>
        <dbReference type="ARBA" id="ARBA00032853"/>
    </source>
</evidence>
<dbReference type="PANTHER" id="PTHR34148:SF1">
    <property type="entry name" value="ADENOSYLCOBINAMIDE-GDP RIBAZOLETRANSFERASE"/>
    <property type="match status" value="1"/>
</dbReference>
<dbReference type="EC" id="2.7.8.26" evidence="5 19"/>
<dbReference type="OrthoDB" id="9794626at2"/>
<comment type="catalytic activity">
    <reaction evidence="18 19">
        <text>alpha-ribazole 5'-phosphate + adenosylcob(III)inamide-GDP = adenosylcob(III)alamin 5'-phosphate + GMP + H(+)</text>
        <dbReference type="Rhea" id="RHEA:23560"/>
        <dbReference type="ChEBI" id="CHEBI:15378"/>
        <dbReference type="ChEBI" id="CHEBI:57918"/>
        <dbReference type="ChEBI" id="CHEBI:58115"/>
        <dbReference type="ChEBI" id="CHEBI:60487"/>
        <dbReference type="ChEBI" id="CHEBI:60493"/>
        <dbReference type="EC" id="2.7.8.26"/>
    </reaction>
</comment>
<dbReference type="GO" id="GO:0009236">
    <property type="term" value="P:cobalamin biosynthetic process"/>
    <property type="evidence" value="ECO:0007669"/>
    <property type="project" value="UniProtKB-UniRule"/>
</dbReference>
<feature type="transmembrane region" description="Helical" evidence="19">
    <location>
        <begin position="59"/>
        <end position="81"/>
    </location>
</feature>
<dbReference type="Proteomes" id="UP000216498">
    <property type="component" value="Unassembled WGS sequence"/>
</dbReference>
<comment type="function">
    <text evidence="14 19">Joins adenosylcobinamide-GDP and alpha-ribazole to generate adenosylcobalamin (Ado-cobalamin). Also synthesizes adenosylcobalamin 5'-phosphate from adenosylcobinamide-GDP and alpha-ribazole 5'-phosphate.</text>
</comment>
<evidence type="ECO:0000256" key="17">
    <source>
        <dbReference type="ARBA" id="ARBA00048623"/>
    </source>
</evidence>
<evidence type="ECO:0000256" key="19">
    <source>
        <dbReference type="HAMAP-Rule" id="MF_00719"/>
    </source>
</evidence>
<keyword evidence="13 19" id="KW-0472">Membrane</keyword>
<comment type="pathway">
    <text evidence="3 19">Cofactor biosynthesis; adenosylcobalamin biosynthesis; adenosylcobalamin from cob(II)yrinate a,c-diamide: step 7/7.</text>
</comment>
<dbReference type="PANTHER" id="PTHR34148">
    <property type="entry name" value="ADENOSYLCOBINAMIDE-GDP RIBAZOLETRANSFERASE"/>
    <property type="match status" value="1"/>
</dbReference>
<feature type="transmembrane region" description="Helical" evidence="19">
    <location>
        <begin position="109"/>
        <end position="129"/>
    </location>
</feature>
<keyword evidence="11 19" id="KW-0460">Magnesium</keyword>
<dbReference type="InterPro" id="IPR003805">
    <property type="entry name" value="CobS"/>
</dbReference>
<evidence type="ECO:0000256" key="12">
    <source>
        <dbReference type="ARBA" id="ARBA00022989"/>
    </source>
</evidence>
<evidence type="ECO:0000256" key="15">
    <source>
        <dbReference type="ARBA" id="ARBA00032605"/>
    </source>
</evidence>
<evidence type="ECO:0000256" key="4">
    <source>
        <dbReference type="ARBA" id="ARBA00010561"/>
    </source>
</evidence>
<dbReference type="NCBIfam" id="TIGR00317">
    <property type="entry name" value="cobS"/>
    <property type="match status" value="1"/>
</dbReference>
<evidence type="ECO:0000256" key="2">
    <source>
        <dbReference type="ARBA" id="ARBA00004651"/>
    </source>
</evidence>
<keyword evidence="9 19" id="KW-0808">Transferase</keyword>
<gene>
    <name evidence="19 20" type="primary">cobS</name>
    <name evidence="20" type="ORF">CIL03_17175</name>
</gene>
<comment type="similarity">
    <text evidence="4 19">Belongs to the CobS family.</text>
</comment>
<evidence type="ECO:0000256" key="1">
    <source>
        <dbReference type="ARBA" id="ARBA00001946"/>
    </source>
</evidence>
<evidence type="ECO:0000313" key="21">
    <source>
        <dbReference type="Proteomes" id="UP000216498"/>
    </source>
</evidence>
<keyword evidence="21" id="KW-1185">Reference proteome</keyword>
<keyword evidence="7 19" id="KW-1003">Cell membrane</keyword>
<evidence type="ECO:0000256" key="13">
    <source>
        <dbReference type="ARBA" id="ARBA00023136"/>
    </source>
</evidence>
<reference evidence="20 21" key="1">
    <citation type="submission" date="2017-08" db="EMBL/GenBank/DDBJ databases">
        <title>Virgibacillus indicus sp. nov. and Virgibacillus profoundi sp. nov, two moderately halophilic bacteria isolated from marine sediment by using the Microfluidic Streak Plate.</title>
        <authorList>
            <person name="Xu B."/>
            <person name="Hu B."/>
            <person name="Wang J."/>
            <person name="Zhu Y."/>
            <person name="Huang L."/>
            <person name="Du W."/>
            <person name="Huang Y."/>
        </authorList>
    </citation>
    <scope>NUCLEOTIDE SEQUENCE [LARGE SCALE GENOMIC DNA]</scope>
    <source>
        <strain evidence="20 21">IO3-P2-C2</strain>
    </source>
</reference>